<dbReference type="OrthoDB" id="1022638at2759"/>
<evidence type="ECO:0000313" key="4">
    <source>
        <dbReference type="Proteomes" id="UP000799439"/>
    </source>
</evidence>
<dbReference type="AlphaFoldDB" id="A0A9P4MG89"/>
<proteinExistence type="predicted"/>
<dbReference type="PANTHER" id="PTHR47843:SF2">
    <property type="entry name" value="BTB DOMAIN-CONTAINING PROTEIN"/>
    <property type="match status" value="1"/>
</dbReference>
<comment type="caution">
    <text evidence="3">The sequence shown here is derived from an EMBL/GenBank/DDBJ whole genome shotgun (WGS) entry which is preliminary data.</text>
</comment>
<feature type="compositionally biased region" description="Polar residues" evidence="1">
    <location>
        <begin position="1"/>
        <end position="10"/>
    </location>
</feature>
<evidence type="ECO:0000256" key="1">
    <source>
        <dbReference type="SAM" id="MobiDB-lite"/>
    </source>
</evidence>
<dbReference type="CDD" id="cd18186">
    <property type="entry name" value="BTB_POZ_ZBTB_KLHL-like"/>
    <property type="match status" value="1"/>
</dbReference>
<dbReference type="SUPFAM" id="SSF54695">
    <property type="entry name" value="POZ domain"/>
    <property type="match status" value="1"/>
</dbReference>
<organism evidence="3 4">
    <name type="scientific">Myriangium duriaei CBS 260.36</name>
    <dbReference type="NCBI Taxonomy" id="1168546"/>
    <lineage>
        <taxon>Eukaryota</taxon>
        <taxon>Fungi</taxon>
        <taxon>Dikarya</taxon>
        <taxon>Ascomycota</taxon>
        <taxon>Pezizomycotina</taxon>
        <taxon>Dothideomycetes</taxon>
        <taxon>Dothideomycetidae</taxon>
        <taxon>Myriangiales</taxon>
        <taxon>Myriangiaceae</taxon>
        <taxon>Myriangium</taxon>
    </lineage>
</organism>
<dbReference type="InterPro" id="IPR000210">
    <property type="entry name" value="BTB/POZ_dom"/>
</dbReference>
<accession>A0A9P4MG89</accession>
<protein>
    <recommendedName>
        <fullName evidence="2">BTB domain-containing protein</fullName>
    </recommendedName>
</protein>
<dbReference type="PROSITE" id="PS50097">
    <property type="entry name" value="BTB"/>
    <property type="match status" value="1"/>
</dbReference>
<dbReference type="Pfam" id="PF00651">
    <property type="entry name" value="BTB"/>
    <property type="match status" value="1"/>
</dbReference>
<name>A0A9P4MG89_9PEZI</name>
<dbReference type="EMBL" id="ML996087">
    <property type="protein sequence ID" value="KAF2151888.1"/>
    <property type="molecule type" value="Genomic_DNA"/>
</dbReference>
<sequence>MARRPASSSRSDTRPEPASSRRKRKSDFSDTATVLVGKHKTAFSVHTAIICRQSPFFKAALEGNWIESEQQTVKLPEDDPDTFSDFLKWLYSGTVDPPVAATSNETRLDISPHINLYVLAEKLQTPDCKQKVLSVLWNFANRIKHIPVDVVVTAWDGTTAHDGLRPFLRDWFMINATMEDITADLIIKAPLCVAYILDKFIRLRDCGNRKHVFRALSGYTGATLNSADSVRATNGEASGTVIRRGS</sequence>
<feature type="domain" description="BTB" evidence="2">
    <location>
        <begin position="30"/>
        <end position="99"/>
    </location>
</feature>
<dbReference type="InterPro" id="IPR011333">
    <property type="entry name" value="SKP1/BTB/POZ_sf"/>
</dbReference>
<keyword evidence="4" id="KW-1185">Reference proteome</keyword>
<reference evidence="3" key="1">
    <citation type="journal article" date="2020" name="Stud. Mycol.">
        <title>101 Dothideomycetes genomes: a test case for predicting lifestyles and emergence of pathogens.</title>
        <authorList>
            <person name="Haridas S."/>
            <person name="Albert R."/>
            <person name="Binder M."/>
            <person name="Bloem J."/>
            <person name="Labutti K."/>
            <person name="Salamov A."/>
            <person name="Andreopoulos B."/>
            <person name="Baker S."/>
            <person name="Barry K."/>
            <person name="Bills G."/>
            <person name="Bluhm B."/>
            <person name="Cannon C."/>
            <person name="Castanera R."/>
            <person name="Culley D."/>
            <person name="Daum C."/>
            <person name="Ezra D."/>
            <person name="Gonzalez J."/>
            <person name="Henrissat B."/>
            <person name="Kuo A."/>
            <person name="Liang C."/>
            <person name="Lipzen A."/>
            <person name="Lutzoni F."/>
            <person name="Magnuson J."/>
            <person name="Mondo S."/>
            <person name="Nolan M."/>
            <person name="Ohm R."/>
            <person name="Pangilinan J."/>
            <person name="Park H.-J."/>
            <person name="Ramirez L."/>
            <person name="Alfaro M."/>
            <person name="Sun H."/>
            <person name="Tritt A."/>
            <person name="Yoshinaga Y."/>
            <person name="Zwiers L.-H."/>
            <person name="Turgeon B."/>
            <person name="Goodwin S."/>
            <person name="Spatafora J."/>
            <person name="Crous P."/>
            <person name="Grigoriev I."/>
        </authorList>
    </citation>
    <scope>NUCLEOTIDE SEQUENCE</scope>
    <source>
        <strain evidence="3">CBS 260.36</strain>
    </source>
</reference>
<dbReference type="Gene3D" id="3.30.710.10">
    <property type="entry name" value="Potassium Channel Kv1.1, Chain A"/>
    <property type="match status" value="1"/>
</dbReference>
<feature type="region of interest" description="Disordered" evidence="1">
    <location>
        <begin position="1"/>
        <end position="27"/>
    </location>
</feature>
<dbReference type="Proteomes" id="UP000799439">
    <property type="component" value="Unassembled WGS sequence"/>
</dbReference>
<evidence type="ECO:0000259" key="2">
    <source>
        <dbReference type="PROSITE" id="PS50097"/>
    </source>
</evidence>
<dbReference type="PANTHER" id="PTHR47843">
    <property type="entry name" value="BTB DOMAIN-CONTAINING PROTEIN-RELATED"/>
    <property type="match status" value="1"/>
</dbReference>
<evidence type="ECO:0000313" key="3">
    <source>
        <dbReference type="EMBL" id="KAF2151888.1"/>
    </source>
</evidence>
<dbReference type="SMART" id="SM00225">
    <property type="entry name" value="BTB"/>
    <property type="match status" value="1"/>
</dbReference>
<gene>
    <name evidence="3" type="ORF">K461DRAFT_294761</name>
</gene>